<feature type="compositionally biased region" description="Basic residues" evidence="1">
    <location>
        <begin position="23"/>
        <end position="39"/>
    </location>
</feature>
<evidence type="ECO:0000313" key="2">
    <source>
        <dbReference type="EMBL" id="CAA9236847.1"/>
    </source>
</evidence>
<gene>
    <name evidence="2" type="ORF">AVDCRST_MAG10-1586</name>
</gene>
<protein>
    <submittedName>
        <fullName evidence="2">Uncharacterized protein</fullName>
    </submittedName>
</protein>
<feature type="non-terminal residue" evidence="2">
    <location>
        <position position="133"/>
    </location>
</feature>
<proteinExistence type="predicted"/>
<feature type="region of interest" description="Disordered" evidence="1">
    <location>
        <begin position="1"/>
        <end position="133"/>
    </location>
</feature>
<dbReference type="AlphaFoldDB" id="A0A6J4HY93"/>
<evidence type="ECO:0000256" key="1">
    <source>
        <dbReference type="SAM" id="MobiDB-lite"/>
    </source>
</evidence>
<feature type="compositionally biased region" description="Basic and acidic residues" evidence="1">
    <location>
        <begin position="85"/>
        <end position="107"/>
    </location>
</feature>
<feature type="compositionally biased region" description="Low complexity" evidence="1">
    <location>
        <begin position="1"/>
        <end position="18"/>
    </location>
</feature>
<organism evidence="2">
    <name type="scientific">uncultured Acidimicrobiales bacterium</name>
    <dbReference type="NCBI Taxonomy" id="310071"/>
    <lineage>
        <taxon>Bacteria</taxon>
        <taxon>Bacillati</taxon>
        <taxon>Actinomycetota</taxon>
        <taxon>Acidimicrobiia</taxon>
        <taxon>Acidimicrobiales</taxon>
        <taxon>environmental samples</taxon>
    </lineage>
</organism>
<accession>A0A6J4HY93</accession>
<reference evidence="2" key="1">
    <citation type="submission" date="2020-02" db="EMBL/GenBank/DDBJ databases">
        <authorList>
            <person name="Meier V. D."/>
        </authorList>
    </citation>
    <scope>NUCLEOTIDE SEQUENCE</scope>
    <source>
        <strain evidence="2">AVDCRST_MAG10</strain>
    </source>
</reference>
<feature type="compositionally biased region" description="Basic residues" evidence="1">
    <location>
        <begin position="62"/>
        <end position="77"/>
    </location>
</feature>
<feature type="non-terminal residue" evidence="2">
    <location>
        <position position="1"/>
    </location>
</feature>
<sequence>ARVPGPVPRVAVGTGPRRQPGLVRRRAGLPGDRRHRGGQLRRVGARPSGERRHPVPAAAPVQRRRGVRPDPHRRRPRGPTSGEPGRARRVEAVVREAGGRPLPDRRPGVRLGPVLQGSRPHPARAVPSGEPPV</sequence>
<dbReference type="EMBL" id="CADCTB010000094">
    <property type="protein sequence ID" value="CAA9236847.1"/>
    <property type="molecule type" value="Genomic_DNA"/>
</dbReference>
<name>A0A6J4HY93_9ACTN</name>